<accession>A0ACB6R081</accession>
<comment type="caution">
    <text evidence="1">The sequence shown here is derived from an EMBL/GenBank/DDBJ whole genome shotgun (WGS) entry which is preliminary data.</text>
</comment>
<keyword evidence="2" id="KW-1185">Reference proteome</keyword>
<gene>
    <name evidence="1" type="ORF">BDR25DRAFT_353023</name>
</gene>
<evidence type="ECO:0000313" key="2">
    <source>
        <dbReference type="Proteomes" id="UP000799755"/>
    </source>
</evidence>
<dbReference type="EMBL" id="MU003501">
    <property type="protein sequence ID" value="KAF2472704.1"/>
    <property type="molecule type" value="Genomic_DNA"/>
</dbReference>
<protein>
    <submittedName>
        <fullName evidence="1">Uncharacterized protein</fullName>
    </submittedName>
</protein>
<evidence type="ECO:0000313" key="1">
    <source>
        <dbReference type="EMBL" id="KAF2472704.1"/>
    </source>
</evidence>
<dbReference type="Proteomes" id="UP000799755">
    <property type="component" value="Unassembled WGS sequence"/>
</dbReference>
<reference evidence="1" key="1">
    <citation type="journal article" date="2020" name="Stud. Mycol.">
        <title>101 Dothideomycetes genomes: a test case for predicting lifestyles and emergence of pathogens.</title>
        <authorList>
            <person name="Haridas S."/>
            <person name="Albert R."/>
            <person name="Binder M."/>
            <person name="Bloem J."/>
            <person name="Labutti K."/>
            <person name="Salamov A."/>
            <person name="Andreopoulos B."/>
            <person name="Baker S."/>
            <person name="Barry K."/>
            <person name="Bills G."/>
            <person name="Bluhm B."/>
            <person name="Cannon C."/>
            <person name="Castanera R."/>
            <person name="Culley D."/>
            <person name="Daum C."/>
            <person name="Ezra D."/>
            <person name="Gonzalez J."/>
            <person name="Henrissat B."/>
            <person name="Kuo A."/>
            <person name="Liang C."/>
            <person name="Lipzen A."/>
            <person name="Lutzoni F."/>
            <person name="Magnuson J."/>
            <person name="Mondo S."/>
            <person name="Nolan M."/>
            <person name="Ohm R."/>
            <person name="Pangilinan J."/>
            <person name="Park H.-J."/>
            <person name="Ramirez L."/>
            <person name="Alfaro M."/>
            <person name="Sun H."/>
            <person name="Tritt A."/>
            <person name="Yoshinaga Y."/>
            <person name="Zwiers L.-H."/>
            <person name="Turgeon B."/>
            <person name="Goodwin S."/>
            <person name="Spatafora J."/>
            <person name="Crous P."/>
            <person name="Grigoriev I."/>
        </authorList>
    </citation>
    <scope>NUCLEOTIDE SEQUENCE</scope>
    <source>
        <strain evidence="1">ATCC 200398</strain>
    </source>
</reference>
<sequence length="221" mass="24222">MHVIVTYRILRIVVLPVGHAGGLSLYIVHNIFRKKQVAMQLHQYTAPALILTFLLAGALTLKNQLLRLPDPCVHPLTSPNSLKLLSARSLSLSLKLKPPHISTPVYLSSPPSESPSPSPSSYLRPQYSSAILIVVTDASFALGMDDGMPLTASDSSFSLELQWQAYAPIQAMTEEEVGHGEPGNVGTYDGICEGWNRKCGCKNQCPKMQLKNMNEKFNIHS</sequence>
<proteinExistence type="predicted"/>
<name>A0ACB6R081_9PLEO</name>
<organism evidence="1 2">
    <name type="scientific">Lindgomyces ingoldianus</name>
    <dbReference type="NCBI Taxonomy" id="673940"/>
    <lineage>
        <taxon>Eukaryota</taxon>
        <taxon>Fungi</taxon>
        <taxon>Dikarya</taxon>
        <taxon>Ascomycota</taxon>
        <taxon>Pezizomycotina</taxon>
        <taxon>Dothideomycetes</taxon>
        <taxon>Pleosporomycetidae</taxon>
        <taxon>Pleosporales</taxon>
        <taxon>Lindgomycetaceae</taxon>
        <taxon>Lindgomyces</taxon>
    </lineage>
</organism>